<comment type="caution">
    <text evidence="3">The sequence shown here is derived from an EMBL/GenBank/DDBJ whole genome shotgun (WGS) entry which is preliminary data.</text>
</comment>
<dbReference type="Gene3D" id="1.10.10.2910">
    <property type="match status" value="1"/>
</dbReference>
<dbReference type="InterPro" id="IPR052345">
    <property type="entry name" value="Rad_response_metalloprotease"/>
</dbReference>
<dbReference type="InterPro" id="IPR001387">
    <property type="entry name" value="Cro/C1-type_HTH"/>
</dbReference>
<dbReference type="Gene3D" id="1.10.260.40">
    <property type="entry name" value="lambda repressor-like DNA-binding domains"/>
    <property type="match status" value="1"/>
</dbReference>
<dbReference type="SUPFAM" id="SSF47413">
    <property type="entry name" value="lambda repressor-like DNA-binding domains"/>
    <property type="match status" value="1"/>
</dbReference>
<dbReference type="RefSeq" id="WP_117658428.1">
    <property type="nucleotide sequence ID" value="NZ_JAQECX010000005.1"/>
</dbReference>
<gene>
    <name evidence="3" type="ORF">DW137_09445</name>
</gene>
<evidence type="ECO:0000256" key="1">
    <source>
        <dbReference type="ARBA" id="ARBA00007227"/>
    </source>
</evidence>
<dbReference type="PROSITE" id="PS50943">
    <property type="entry name" value="HTH_CROC1"/>
    <property type="match status" value="1"/>
</dbReference>
<dbReference type="CDD" id="cd00093">
    <property type="entry name" value="HTH_XRE"/>
    <property type="match status" value="1"/>
</dbReference>
<feature type="domain" description="HTH cro/C1-type" evidence="2">
    <location>
        <begin position="9"/>
        <end position="63"/>
    </location>
</feature>
<dbReference type="Proteomes" id="UP000283727">
    <property type="component" value="Unassembled WGS sequence"/>
</dbReference>
<dbReference type="Pfam" id="PF06114">
    <property type="entry name" value="Peptidase_M78"/>
    <property type="match status" value="1"/>
</dbReference>
<proteinExistence type="inferred from homology"/>
<organism evidence="3 4">
    <name type="scientific">Bifidobacterium bifidum</name>
    <dbReference type="NCBI Taxonomy" id="1681"/>
    <lineage>
        <taxon>Bacteria</taxon>
        <taxon>Bacillati</taxon>
        <taxon>Actinomycetota</taxon>
        <taxon>Actinomycetes</taxon>
        <taxon>Bifidobacteriales</taxon>
        <taxon>Bifidobacteriaceae</taxon>
        <taxon>Bifidobacterium</taxon>
    </lineage>
</organism>
<dbReference type="SMART" id="SM00530">
    <property type="entry name" value="HTH_XRE"/>
    <property type="match status" value="1"/>
</dbReference>
<sequence>MQEYNPERVVLLRQVERLTQKTISEKTGVSQGTLSKIENRQVELTAPVVSKIAAAFDYPVSFFEEATGAAAITSLTYRHTSSTSVGELNAIAAEYSMLCGVVDRMSASLGLRSKTTWVDAMALRDDPDDAGVIERLAEKTRNSLGLPPNGNIGNLTRALERVGIVVAPLHSLTAKQKANLNSDGVTMPARGMNLMPVIGYGIRNNTGDRLRFTIAHELGHLLLHKYRKPATYRDMEREAHRYAGALLMPQADARILLGDHFMLSDLARLKASWGMSIASMVSRASNLGLIDANRTRSLQIQINSRGWRKQEPVHVGDEHPVLMRQIMTAKYAGKTPGLGIDSLTAEKELKVPFRYLDQWSDGLKEYGAELGFSSKRFEPETAHMA</sequence>
<comment type="similarity">
    <text evidence="1">Belongs to the short-chain fatty acyl-CoA assimilation regulator (ScfR) family.</text>
</comment>
<dbReference type="PANTHER" id="PTHR43236">
    <property type="entry name" value="ANTITOXIN HIGA1"/>
    <property type="match status" value="1"/>
</dbReference>
<evidence type="ECO:0000313" key="4">
    <source>
        <dbReference type="Proteomes" id="UP000283727"/>
    </source>
</evidence>
<reference evidence="3 4" key="1">
    <citation type="submission" date="2018-08" db="EMBL/GenBank/DDBJ databases">
        <title>A genome reference for cultivated species of the human gut microbiota.</title>
        <authorList>
            <person name="Zou Y."/>
            <person name="Xue W."/>
            <person name="Luo G."/>
        </authorList>
    </citation>
    <scope>NUCLEOTIDE SEQUENCE [LARGE SCALE GENOMIC DNA]</scope>
    <source>
        <strain evidence="3 4">AM12-10</strain>
    </source>
</reference>
<evidence type="ECO:0000259" key="2">
    <source>
        <dbReference type="PROSITE" id="PS50943"/>
    </source>
</evidence>
<dbReference type="InterPro" id="IPR010359">
    <property type="entry name" value="IrrE_HExxH"/>
</dbReference>
<protein>
    <submittedName>
        <fullName evidence="3">ImmA/IrrE family metallo-endopeptidase</fullName>
    </submittedName>
</protein>
<dbReference type="GO" id="GO:0003677">
    <property type="term" value="F:DNA binding"/>
    <property type="evidence" value="ECO:0007669"/>
    <property type="project" value="InterPro"/>
</dbReference>
<dbReference type="InterPro" id="IPR010982">
    <property type="entry name" value="Lambda_DNA-bd_dom_sf"/>
</dbReference>
<dbReference type="PANTHER" id="PTHR43236:SF1">
    <property type="entry name" value="BLL7220 PROTEIN"/>
    <property type="match status" value="1"/>
</dbReference>
<dbReference type="AlphaFoldDB" id="A0A415C3A8"/>
<dbReference type="EMBL" id="QRLR01000006">
    <property type="protein sequence ID" value="RHJ22043.1"/>
    <property type="molecule type" value="Genomic_DNA"/>
</dbReference>
<dbReference type="Pfam" id="PF01381">
    <property type="entry name" value="HTH_3"/>
    <property type="match status" value="1"/>
</dbReference>
<name>A0A415C3A8_BIFBI</name>
<accession>A0A415C3A8</accession>
<evidence type="ECO:0000313" key="3">
    <source>
        <dbReference type="EMBL" id="RHJ22043.1"/>
    </source>
</evidence>